<evidence type="ECO:0000256" key="9">
    <source>
        <dbReference type="SAM" id="Phobius"/>
    </source>
</evidence>
<evidence type="ECO:0000256" key="1">
    <source>
        <dbReference type="ARBA" id="ARBA00004651"/>
    </source>
</evidence>
<dbReference type="InterPro" id="IPR011527">
    <property type="entry name" value="ABC1_TM_dom"/>
</dbReference>
<dbReference type="FunFam" id="3.40.50.300:FF:000221">
    <property type="entry name" value="Multidrug ABC transporter ATP-binding protein"/>
    <property type="match status" value="1"/>
</dbReference>
<dbReference type="GO" id="GO:0005886">
    <property type="term" value="C:plasma membrane"/>
    <property type="evidence" value="ECO:0007669"/>
    <property type="project" value="UniProtKB-SubCell"/>
</dbReference>
<dbReference type="CDD" id="cd18552">
    <property type="entry name" value="ABC_6TM_MsbA_like"/>
    <property type="match status" value="1"/>
</dbReference>
<organism evidence="12 13">
    <name type="scientific">Ketogulonicigenium vulgare (strain WSH-001)</name>
    <dbReference type="NCBI Taxonomy" id="759362"/>
    <lineage>
        <taxon>Bacteria</taxon>
        <taxon>Pseudomonadati</taxon>
        <taxon>Pseudomonadota</taxon>
        <taxon>Alphaproteobacteria</taxon>
        <taxon>Rhodobacterales</taxon>
        <taxon>Roseobacteraceae</taxon>
        <taxon>Ketogulonicigenium</taxon>
    </lineage>
</organism>
<dbReference type="SMART" id="SM00382">
    <property type="entry name" value="AAA"/>
    <property type="match status" value="1"/>
</dbReference>
<keyword evidence="6" id="KW-0067">ATP-binding</keyword>
<dbReference type="Pfam" id="PF00005">
    <property type="entry name" value="ABC_tran"/>
    <property type="match status" value="1"/>
</dbReference>
<evidence type="ECO:0000256" key="6">
    <source>
        <dbReference type="ARBA" id="ARBA00022840"/>
    </source>
</evidence>
<dbReference type="Gene3D" id="1.20.1560.10">
    <property type="entry name" value="ABC transporter type 1, transmembrane domain"/>
    <property type="match status" value="1"/>
</dbReference>
<dbReference type="GO" id="GO:0016887">
    <property type="term" value="F:ATP hydrolysis activity"/>
    <property type="evidence" value="ECO:0007669"/>
    <property type="project" value="InterPro"/>
</dbReference>
<evidence type="ECO:0000256" key="2">
    <source>
        <dbReference type="ARBA" id="ARBA00022448"/>
    </source>
</evidence>
<evidence type="ECO:0000313" key="12">
    <source>
        <dbReference type="EMBL" id="AEM42210.1"/>
    </source>
</evidence>
<evidence type="ECO:0000259" key="10">
    <source>
        <dbReference type="PROSITE" id="PS50893"/>
    </source>
</evidence>
<keyword evidence="2" id="KW-0813">Transport</keyword>
<evidence type="ECO:0000259" key="11">
    <source>
        <dbReference type="PROSITE" id="PS50929"/>
    </source>
</evidence>
<dbReference type="KEGG" id="kvl:KVU_2371"/>
<keyword evidence="8 9" id="KW-0472">Membrane</keyword>
<proteinExistence type="predicted"/>
<dbReference type="InterPro" id="IPR003439">
    <property type="entry name" value="ABC_transporter-like_ATP-bd"/>
</dbReference>
<dbReference type="AlphaFoldDB" id="F9Y720"/>
<accession>F9Y720</accession>
<keyword evidence="7 9" id="KW-1133">Transmembrane helix</keyword>
<comment type="subcellular location">
    <subcellularLocation>
        <location evidence="1">Cell membrane</location>
        <topology evidence="1">Multi-pass membrane protein</topology>
    </subcellularLocation>
</comment>
<dbReference type="PANTHER" id="PTHR43394">
    <property type="entry name" value="ATP-DEPENDENT PERMEASE MDL1, MITOCHONDRIAL"/>
    <property type="match status" value="1"/>
</dbReference>
<evidence type="ECO:0000256" key="7">
    <source>
        <dbReference type="ARBA" id="ARBA00022989"/>
    </source>
</evidence>
<feature type="domain" description="ABC transmembrane type-1" evidence="11">
    <location>
        <begin position="37"/>
        <end position="321"/>
    </location>
</feature>
<name>F9Y720_KETVW</name>
<feature type="transmembrane region" description="Helical" evidence="9">
    <location>
        <begin position="75"/>
        <end position="93"/>
    </location>
</feature>
<dbReference type="InterPro" id="IPR003593">
    <property type="entry name" value="AAA+_ATPase"/>
</dbReference>
<feature type="domain" description="ABC transporter" evidence="10">
    <location>
        <begin position="355"/>
        <end position="588"/>
    </location>
</feature>
<dbReference type="GO" id="GO:0005524">
    <property type="term" value="F:ATP binding"/>
    <property type="evidence" value="ECO:0007669"/>
    <property type="project" value="UniProtKB-KW"/>
</dbReference>
<dbReference type="InterPro" id="IPR039421">
    <property type="entry name" value="Type_1_exporter"/>
</dbReference>
<dbReference type="eggNOG" id="COG1132">
    <property type="taxonomic scope" value="Bacteria"/>
</dbReference>
<evidence type="ECO:0000256" key="8">
    <source>
        <dbReference type="ARBA" id="ARBA00023136"/>
    </source>
</evidence>
<evidence type="ECO:0000256" key="5">
    <source>
        <dbReference type="ARBA" id="ARBA00022741"/>
    </source>
</evidence>
<keyword evidence="3" id="KW-1003">Cell membrane</keyword>
<gene>
    <name evidence="12" type="primary">msbA</name>
    <name evidence="12" type="ordered locus">KVU_2371</name>
</gene>
<dbReference type="PROSITE" id="PS50929">
    <property type="entry name" value="ABC_TM1F"/>
    <property type="match status" value="1"/>
</dbReference>
<keyword evidence="13" id="KW-1185">Reference proteome</keyword>
<feature type="transmembrane region" description="Helical" evidence="9">
    <location>
        <begin position="35"/>
        <end position="55"/>
    </location>
</feature>
<dbReference type="HOGENOM" id="CLU_000604_84_3_5"/>
<dbReference type="Gene3D" id="3.40.50.300">
    <property type="entry name" value="P-loop containing nucleotide triphosphate hydrolases"/>
    <property type="match status" value="1"/>
</dbReference>
<dbReference type="InterPro" id="IPR017871">
    <property type="entry name" value="ABC_transporter-like_CS"/>
</dbReference>
<dbReference type="PATRIC" id="fig|759362.5.peg.2466"/>
<protein>
    <submittedName>
        <fullName evidence="12">ABC transporter, nucleotide binding/ATPase protein</fullName>
    </submittedName>
</protein>
<dbReference type="Proteomes" id="UP000000692">
    <property type="component" value="Chromosome"/>
</dbReference>
<reference evidence="12 13" key="1">
    <citation type="journal article" date="2011" name="J. Bacteriol.">
        <title>Complete genome sequence of the industrial strain Ketogulonicigenium vulgare WSH-001.</title>
        <authorList>
            <person name="Liu L."/>
            <person name="Li Y."/>
            <person name="Zhang J."/>
            <person name="Zhou Z."/>
            <person name="Liu J."/>
            <person name="Li X."/>
            <person name="Zhou J."/>
            <person name="Du G."/>
            <person name="Wang L."/>
            <person name="Chen J."/>
        </authorList>
    </citation>
    <scope>NUCLEOTIDE SEQUENCE [LARGE SCALE GENOMIC DNA]</scope>
    <source>
        <strain evidence="12 13">WSH-001</strain>
    </source>
</reference>
<dbReference type="InterPro" id="IPR027417">
    <property type="entry name" value="P-loop_NTPase"/>
</dbReference>
<dbReference type="PROSITE" id="PS00211">
    <property type="entry name" value="ABC_TRANSPORTER_1"/>
    <property type="match status" value="1"/>
</dbReference>
<dbReference type="EMBL" id="CP002018">
    <property type="protein sequence ID" value="AEM42210.1"/>
    <property type="molecule type" value="Genomic_DNA"/>
</dbReference>
<keyword evidence="4 9" id="KW-0812">Transmembrane</keyword>
<dbReference type="PANTHER" id="PTHR43394:SF1">
    <property type="entry name" value="ATP-BINDING CASSETTE SUB-FAMILY B MEMBER 10, MITOCHONDRIAL"/>
    <property type="match status" value="1"/>
</dbReference>
<dbReference type="SUPFAM" id="SSF52540">
    <property type="entry name" value="P-loop containing nucleoside triphosphate hydrolases"/>
    <property type="match status" value="1"/>
</dbReference>
<dbReference type="SUPFAM" id="SSF90123">
    <property type="entry name" value="ABC transporter transmembrane region"/>
    <property type="match status" value="1"/>
</dbReference>
<dbReference type="InterPro" id="IPR036640">
    <property type="entry name" value="ABC1_TM_sf"/>
</dbReference>
<evidence type="ECO:0000256" key="4">
    <source>
        <dbReference type="ARBA" id="ARBA00022692"/>
    </source>
</evidence>
<sequence>MQLTQKIMSRFVKDDVDGNVVKRLLQYGVATQGRYYAIGILAMVIVATSAGLTAWSMEMIINAMSNPNDRAQLATVSMMVVGIFALRGIGAYVQAVAMAKAGNGIIADQQRNIFNKLMEQGVDFFNLRESSDTLMRVTQSAQAARGLIDIIATSAVRDSLTLISLLVVMVYQQPVLTLAAMTVGPMAFLMLRTLVRRVRDVTSRQMMSLAEILRVLQETSAGIRIVKIFALEDLMRGRMSAAVRAVEKRSNAVTRLESITMPVMDILAGLTIAGILWLSTWNIVGGADGASAGQLMSFITAMLMCYDPARRLSQMRVRAEAMLVGVRMLFDLIDMKTSLNENPDGPALKPGPAHIRLEDVTFAYGERKVLQNVDMDIPAGQLTAIVGLSGAGKSTVMNLIMRLYDPTEGKVTIDAQDISGLRASSLRRALAYVGQDTFLFSTSILENIRYARPDASDDDVKAAAEAAFAHEFIIALPQGYQTQVGENGAFLSGGQRQRISIARAFLKNASILLLDEATSALDAISEEKIRDAVQVLGRGRTRVAITHRLSTIMAADLVYVMEDGRVIESGSVDALLRADGPFKDLYDKQFG</sequence>
<keyword evidence="5" id="KW-0547">Nucleotide-binding</keyword>
<evidence type="ECO:0000313" key="13">
    <source>
        <dbReference type="Proteomes" id="UP000000692"/>
    </source>
</evidence>
<dbReference type="OrthoDB" id="9808328at2"/>
<dbReference type="Pfam" id="PF00664">
    <property type="entry name" value="ABC_membrane"/>
    <property type="match status" value="1"/>
</dbReference>
<evidence type="ECO:0000256" key="3">
    <source>
        <dbReference type="ARBA" id="ARBA00022475"/>
    </source>
</evidence>
<dbReference type="PROSITE" id="PS50893">
    <property type="entry name" value="ABC_TRANSPORTER_2"/>
    <property type="match status" value="1"/>
</dbReference>
<dbReference type="GO" id="GO:0015421">
    <property type="term" value="F:ABC-type oligopeptide transporter activity"/>
    <property type="evidence" value="ECO:0007669"/>
    <property type="project" value="TreeGrafter"/>
</dbReference>